<evidence type="ECO:0000256" key="1">
    <source>
        <dbReference type="ARBA" id="ARBA00022630"/>
    </source>
</evidence>
<evidence type="ECO:0000259" key="3">
    <source>
        <dbReference type="Pfam" id="PF02770"/>
    </source>
</evidence>
<sequence>MKPFKAPLDDIYFILNHVVGADRVEGFDPDFSREITEHFAGFAEGVIAPTDEIGDRIGAKLVDGRVKMPDEFHNMFQAYVEQGWPGLMLPEKYGGQGVDGVTGGVVHEILMGANHAFQMLVSLAVGQNRVFEHFGTEAQRAKYVPRLVEGKLLGTMALTEPGAGSDLGRIRTRAVQDGDLYRITGEKIFISGGDQDLSEGVLHLVLARTGEMDSGVRGLSLFACLSNLDDGTRNAVKVTRIEEKMGLHAQPTCQLAFDGAEAELIGEEGQGLKAMFELMNHARVDVALQGVAHSSRAWDIATDYARERVQGRNADGPVTIDQHGDVRRMLDEIDSVAMGARAMTHLTLVTLETGEDPWLVELLTHLIKWYATEMGLRAVETGMQVLGGYGFLSEYRVEQTYRDLRIAAIYEGTSGIHAMGVAARLLRLENGAAMDAFVRFVKSVEGGERLSASLATWEKARAHLETGADPGPIATPFIRLTARVLEQALWARMAAAADNHPDPERIRRVAALVTRQAARVDADLAEILAA</sequence>
<evidence type="ECO:0000259" key="2">
    <source>
        <dbReference type="Pfam" id="PF00441"/>
    </source>
</evidence>
<dbReference type="EMBL" id="JAHUZE010000001">
    <property type="protein sequence ID" value="MBV7377635.1"/>
    <property type="molecule type" value="Genomic_DNA"/>
</dbReference>
<feature type="domain" description="Acyl-CoA oxidase/dehydrogenase middle" evidence="3">
    <location>
        <begin position="156"/>
        <end position="258"/>
    </location>
</feature>
<evidence type="ECO:0000259" key="4">
    <source>
        <dbReference type="Pfam" id="PF02771"/>
    </source>
</evidence>
<dbReference type="InterPro" id="IPR013786">
    <property type="entry name" value="AcylCoA_DH/ox_N"/>
</dbReference>
<dbReference type="Pfam" id="PF00441">
    <property type="entry name" value="Acyl-CoA_dh_1"/>
    <property type="match status" value="1"/>
</dbReference>
<name>A0ABS6SXD9_9RHOB</name>
<dbReference type="PANTHER" id="PTHR42803">
    <property type="entry name" value="ACYL-COA DEHYDROGENASE"/>
    <property type="match status" value="1"/>
</dbReference>
<comment type="caution">
    <text evidence="5">The sequence shown here is derived from an EMBL/GenBank/DDBJ whole genome shotgun (WGS) entry which is preliminary data.</text>
</comment>
<dbReference type="RefSeq" id="WP_218390511.1">
    <property type="nucleotide sequence ID" value="NZ_JAHUZE010000001.1"/>
</dbReference>
<dbReference type="Pfam" id="PF02770">
    <property type="entry name" value="Acyl-CoA_dh_M"/>
    <property type="match status" value="1"/>
</dbReference>
<dbReference type="InterPro" id="IPR009075">
    <property type="entry name" value="AcylCo_DH/oxidase_C"/>
</dbReference>
<evidence type="ECO:0000313" key="6">
    <source>
        <dbReference type="Proteomes" id="UP000756530"/>
    </source>
</evidence>
<organism evidence="5 6">
    <name type="scientific">Maritimibacter dapengensis</name>
    <dbReference type="NCBI Taxonomy" id="2836868"/>
    <lineage>
        <taxon>Bacteria</taxon>
        <taxon>Pseudomonadati</taxon>
        <taxon>Pseudomonadota</taxon>
        <taxon>Alphaproteobacteria</taxon>
        <taxon>Rhodobacterales</taxon>
        <taxon>Roseobacteraceae</taxon>
        <taxon>Maritimibacter</taxon>
    </lineage>
</organism>
<dbReference type="InterPro" id="IPR052166">
    <property type="entry name" value="Diverse_Acyl-CoA_DH"/>
</dbReference>
<dbReference type="Pfam" id="PF02771">
    <property type="entry name" value="Acyl-CoA_dh_N"/>
    <property type="match status" value="1"/>
</dbReference>
<evidence type="ECO:0000313" key="5">
    <source>
        <dbReference type="EMBL" id="MBV7377635.1"/>
    </source>
</evidence>
<proteinExistence type="predicted"/>
<feature type="domain" description="Acyl-CoA dehydrogenase/oxidase N-terminal" evidence="4">
    <location>
        <begin position="65"/>
        <end position="151"/>
    </location>
</feature>
<accession>A0ABS6SXD9</accession>
<dbReference type="PANTHER" id="PTHR42803:SF1">
    <property type="entry name" value="BROAD-SPECIFICITY LINEAR ACYL-COA DEHYDROGENASE FADE5"/>
    <property type="match status" value="1"/>
</dbReference>
<feature type="domain" description="Acyl-CoA dehydrogenase/oxidase C-terminal" evidence="2">
    <location>
        <begin position="269"/>
        <end position="426"/>
    </location>
</feature>
<gene>
    <name evidence="5" type="ORF">KJP28_01775</name>
</gene>
<keyword evidence="1" id="KW-0285">Flavoprotein</keyword>
<dbReference type="InterPro" id="IPR006091">
    <property type="entry name" value="Acyl-CoA_Oxase/DH_mid-dom"/>
</dbReference>
<dbReference type="Proteomes" id="UP000756530">
    <property type="component" value="Unassembled WGS sequence"/>
</dbReference>
<protein>
    <submittedName>
        <fullName evidence="5">Acyl-CoA dehydrogenase family protein</fullName>
    </submittedName>
</protein>
<reference evidence="5 6" key="1">
    <citation type="submission" date="2021-05" db="EMBL/GenBank/DDBJ databases">
        <title>Culturable bacteria isolated from Daya Bay.</title>
        <authorList>
            <person name="Zheng W."/>
            <person name="Yu S."/>
            <person name="Huang Y."/>
        </authorList>
    </citation>
    <scope>NUCLEOTIDE SEQUENCE [LARGE SCALE GENOMIC DNA]</scope>
    <source>
        <strain evidence="5 6">DP4N28-5</strain>
    </source>
</reference>
<keyword evidence="6" id="KW-1185">Reference proteome</keyword>